<evidence type="ECO:0000256" key="1">
    <source>
        <dbReference type="SAM" id="Phobius"/>
    </source>
</evidence>
<name>A0ABR7NKH6_9FIRM</name>
<keyword evidence="1" id="KW-0472">Membrane</keyword>
<sequence>MPWCPKCGGEYREGFSFCVDCQCGLTDDPPEKARALPPAEDRMDPVLLCEIEDGPKTGLLTALLEGEEIPVLVRYPSVGLHTKLGCGFSLTGVRLYVDAGNLEAARGLTAALSESGEEAPGSSGPSPADRRRRKILLLCMLLPTLLTGAGCLLAWLWKLAFAR</sequence>
<gene>
    <name evidence="2" type="ORF">H8717_10825</name>
</gene>
<evidence type="ECO:0008006" key="4">
    <source>
        <dbReference type="Google" id="ProtNLM"/>
    </source>
</evidence>
<dbReference type="Proteomes" id="UP000658131">
    <property type="component" value="Unassembled WGS sequence"/>
</dbReference>
<protein>
    <recommendedName>
        <fullName evidence="4">DUF2007 domain-containing protein</fullName>
    </recommendedName>
</protein>
<dbReference type="EMBL" id="JACRTB010000017">
    <property type="protein sequence ID" value="MBC8576894.1"/>
    <property type="molecule type" value="Genomic_DNA"/>
</dbReference>
<accession>A0ABR7NKH6</accession>
<evidence type="ECO:0000313" key="2">
    <source>
        <dbReference type="EMBL" id="MBC8576894.1"/>
    </source>
</evidence>
<keyword evidence="1" id="KW-1133">Transmembrane helix</keyword>
<organism evidence="2 3">
    <name type="scientific">Yanshouia hominis</name>
    <dbReference type="NCBI Taxonomy" id="2763673"/>
    <lineage>
        <taxon>Bacteria</taxon>
        <taxon>Bacillati</taxon>
        <taxon>Bacillota</taxon>
        <taxon>Clostridia</taxon>
        <taxon>Eubacteriales</taxon>
        <taxon>Oscillospiraceae</taxon>
        <taxon>Yanshouia</taxon>
    </lineage>
</organism>
<proteinExistence type="predicted"/>
<keyword evidence="1" id="KW-0812">Transmembrane</keyword>
<evidence type="ECO:0000313" key="3">
    <source>
        <dbReference type="Proteomes" id="UP000658131"/>
    </source>
</evidence>
<comment type="caution">
    <text evidence="2">The sequence shown here is derived from an EMBL/GenBank/DDBJ whole genome shotgun (WGS) entry which is preliminary data.</text>
</comment>
<feature type="transmembrane region" description="Helical" evidence="1">
    <location>
        <begin position="135"/>
        <end position="157"/>
    </location>
</feature>
<reference evidence="2 3" key="1">
    <citation type="submission" date="2020-08" db="EMBL/GenBank/DDBJ databases">
        <title>Genome public.</title>
        <authorList>
            <person name="Liu C."/>
            <person name="Sun Q."/>
        </authorList>
    </citation>
    <scope>NUCLEOTIDE SEQUENCE [LARGE SCALE GENOMIC DNA]</scope>
    <source>
        <strain evidence="2 3">BX1</strain>
    </source>
</reference>
<dbReference type="RefSeq" id="WP_262400370.1">
    <property type="nucleotide sequence ID" value="NZ_JACRTB010000017.1"/>
</dbReference>
<keyword evidence="3" id="KW-1185">Reference proteome</keyword>